<dbReference type="InterPro" id="IPR011990">
    <property type="entry name" value="TPR-like_helical_dom_sf"/>
</dbReference>
<protein>
    <recommendedName>
        <fullName evidence="2">DUF3857 domain-containing protein</fullName>
    </recommendedName>
</protein>
<accession>A0ABN6NBM7</accession>
<evidence type="ECO:0000313" key="3">
    <source>
        <dbReference type="EMBL" id="BDG09494.1"/>
    </source>
</evidence>
<feature type="compositionally biased region" description="Low complexity" evidence="1">
    <location>
        <begin position="344"/>
        <end position="357"/>
    </location>
</feature>
<feature type="compositionally biased region" description="Pro residues" evidence="1">
    <location>
        <begin position="358"/>
        <end position="368"/>
    </location>
</feature>
<evidence type="ECO:0000256" key="1">
    <source>
        <dbReference type="SAM" id="MobiDB-lite"/>
    </source>
</evidence>
<gene>
    <name evidence="3" type="ORF">AMPC_26070</name>
</gene>
<dbReference type="Gene3D" id="2.60.40.3140">
    <property type="match status" value="1"/>
</dbReference>
<dbReference type="Pfam" id="PF12969">
    <property type="entry name" value="DUF3857"/>
    <property type="match status" value="1"/>
</dbReference>
<evidence type="ECO:0000313" key="4">
    <source>
        <dbReference type="Proteomes" id="UP001162734"/>
    </source>
</evidence>
<reference evidence="4" key="1">
    <citation type="journal article" date="2022" name="Int. J. Syst. Evol. Microbiol.">
        <title>Anaeromyxobacter oryzae sp. nov., Anaeromyxobacter diazotrophicus sp. nov. and Anaeromyxobacter paludicola sp. nov., isolated from paddy soils.</title>
        <authorList>
            <person name="Itoh H."/>
            <person name="Xu Z."/>
            <person name="Mise K."/>
            <person name="Masuda Y."/>
            <person name="Ushijima N."/>
            <person name="Hayakawa C."/>
            <person name="Shiratori Y."/>
            <person name="Senoo K."/>
        </authorList>
    </citation>
    <scope>NUCLEOTIDE SEQUENCE [LARGE SCALE GENOMIC DNA]</scope>
    <source>
        <strain evidence="4">Red630</strain>
    </source>
</reference>
<dbReference type="Proteomes" id="UP001162734">
    <property type="component" value="Chromosome"/>
</dbReference>
<dbReference type="InterPro" id="IPR024618">
    <property type="entry name" value="DUF3857"/>
</dbReference>
<proteinExistence type="predicted"/>
<organism evidence="3 4">
    <name type="scientific">Anaeromyxobacter paludicola</name>
    <dbReference type="NCBI Taxonomy" id="2918171"/>
    <lineage>
        <taxon>Bacteria</taxon>
        <taxon>Pseudomonadati</taxon>
        <taxon>Myxococcota</taxon>
        <taxon>Myxococcia</taxon>
        <taxon>Myxococcales</taxon>
        <taxon>Cystobacterineae</taxon>
        <taxon>Anaeromyxobacteraceae</taxon>
        <taxon>Anaeromyxobacter</taxon>
    </lineage>
</organism>
<feature type="region of interest" description="Disordered" evidence="1">
    <location>
        <begin position="341"/>
        <end position="369"/>
    </location>
</feature>
<dbReference type="PROSITE" id="PS51257">
    <property type="entry name" value="PROKAR_LIPOPROTEIN"/>
    <property type="match status" value="1"/>
</dbReference>
<feature type="domain" description="DUF3857" evidence="2">
    <location>
        <begin position="709"/>
        <end position="853"/>
    </location>
</feature>
<sequence length="1267" mass="133337">MTVRPPEAPPVRLRPLAFAVLLSVAAACAGARPRSPLDEAAARAAAPDAPARTLAQAGWHALLASDPGLAAARFRAAVAREPAEPWALEGLSLLDRRGLDDAAEARHLLALVAGAPRHALAEPAVRRLSDLADRGPARAAEVEAGLAPLLARGALAGNAASRARLALAGLAQERGDPDRAAALRAEAGVVRAWTLSGPWGAWHALDLDRPFLPEAGPLPASAEGPPGVGALAARTLLAPSGLATLEGEPYQGDQFYLAADVTAARGGAYLVNLGSTALLRAWLDGELVAERRPGADAPTLLTVRRALSPGVHRLLVKLGRGPARAVLAASFAREDGAPSDLAVAPAATGPGPAAAPARPGPASPPPPRGLSLARALEPDVGPAAARLVAARDALPFHREEAKALLLEALAAAPGAAPLHAARAEALRDDSTLADRVARSRAEAELDRALAADPGDAESRLARAELARAGERLDAVAEVLQALPAEAARAPAALLARARLEQARGVTEAAERLAEEAREGGGSCEATPLLLELANRRDAVARADELARALPGCPGGRERLAEHLRLRGRGAEELALRERLQREEPSRIEPALALARALSREGAPRRAAELLAGLGRTWPREARLEKRRAEALDLAGDAAAARAARARAAALDGGDLALRRAAALDEGRDLLAEYAEDGREAIRAYRASGARHDTSAVMVLDATAVLADARGASVERVHQVLQLLDQRAVDAMGEVSIPSGAQVIALRTLKADGRVLEPEEGGDRRSVSLPGLEPGDFAEWEYVRAVPSRGPGVPGFSTPAFLFRGEVPIWRSRFVVAAPAGSGLAADVRRIAAPAVAREGDREVLRLEARDVPALQPEPGTPAETEFLPVAQGGAGGGLDDALRGFADLLLARDVPSLEVRLLAREVAASVPAGARRDPLALARAAWARVHEVVVAPGSPVDSAGEVLSRGRGSRAVLLRALLRELGLDARFAVARDFTRDPSPWRFPRLELWSHTLLRLSAGGRELWLDPTVRYTPFGELPDALRGAEVVVLPEPGAPLVRARIPEGPRAPARSVSLDVTVDAKGDAEVAGEEVYEGFEGAAVKASFERLDAPQRRQALEQALSRSFRGLALTSFEVSGEGRLDQPFTIRYRLRAPGWARREDGRLVAESSIFPARLATRYLSRAEREAPLLVGSSERATLRVTVHAPPGYEPAPGVPRAVTSRFGSYLRTERSEGPLLVREDRLELPLLRVDPPAWTDFAAFARGVDAAQDRPLALVGAGTRSGDE</sequence>
<keyword evidence="4" id="KW-1185">Reference proteome</keyword>
<name>A0ABN6NBM7_9BACT</name>
<dbReference type="EMBL" id="AP025592">
    <property type="protein sequence ID" value="BDG09494.1"/>
    <property type="molecule type" value="Genomic_DNA"/>
</dbReference>
<dbReference type="Gene3D" id="1.25.40.10">
    <property type="entry name" value="Tetratricopeptide repeat domain"/>
    <property type="match status" value="1"/>
</dbReference>
<evidence type="ECO:0000259" key="2">
    <source>
        <dbReference type="Pfam" id="PF12969"/>
    </source>
</evidence>